<dbReference type="InterPro" id="IPR000644">
    <property type="entry name" value="CBS_dom"/>
</dbReference>
<dbReference type="RefSeq" id="WP_353567304.1">
    <property type="nucleotide sequence ID" value="NZ_BAABRI010000012.1"/>
</dbReference>
<accession>A0ABP9UUZ4</accession>
<dbReference type="Proteomes" id="UP001476282">
    <property type="component" value="Unassembled WGS sequence"/>
</dbReference>
<dbReference type="InterPro" id="IPR046342">
    <property type="entry name" value="CBS_dom_sf"/>
</dbReference>
<reference evidence="3 4" key="1">
    <citation type="submission" date="2024-02" db="EMBL/GenBank/DDBJ databases">
        <title>Haloferula sargassicola NBRC 104335.</title>
        <authorList>
            <person name="Ichikawa N."/>
            <person name="Katano-Makiyama Y."/>
            <person name="Hidaka K."/>
        </authorList>
    </citation>
    <scope>NUCLEOTIDE SEQUENCE [LARGE SCALE GENOMIC DNA]</scope>
    <source>
        <strain evidence="3 4">NBRC 104335</strain>
    </source>
</reference>
<sequence>MARDFPRLTEDLPLLECVRRLLENRMLGIPVVDAAGKYLGVFRKNLLIAEVLPQVARQDPRLERIARMIDAGLLQETLAGVRSRFAPIAHEPVRLHMDVVAPVLRPEQPLVAAMFYLFQGRNFLPVVEEKTCLLVGMVSAWDVLAHLIARD</sequence>
<evidence type="ECO:0000313" key="3">
    <source>
        <dbReference type="EMBL" id="GAA5483184.1"/>
    </source>
</evidence>
<organism evidence="3 4">
    <name type="scientific">Haloferula sargassicola</name>
    <dbReference type="NCBI Taxonomy" id="490096"/>
    <lineage>
        <taxon>Bacteria</taxon>
        <taxon>Pseudomonadati</taxon>
        <taxon>Verrucomicrobiota</taxon>
        <taxon>Verrucomicrobiia</taxon>
        <taxon>Verrucomicrobiales</taxon>
        <taxon>Verrucomicrobiaceae</taxon>
        <taxon>Haloferula</taxon>
    </lineage>
</organism>
<protein>
    <recommendedName>
        <fullName evidence="2">CBS domain-containing protein</fullName>
    </recommendedName>
</protein>
<feature type="domain" description="CBS" evidence="2">
    <location>
        <begin position="1"/>
        <end position="57"/>
    </location>
</feature>
<name>A0ABP9UUZ4_9BACT</name>
<gene>
    <name evidence="3" type="ORF">Hsar01_02413</name>
</gene>
<evidence type="ECO:0000313" key="4">
    <source>
        <dbReference type="Proteomes" id="UP001476282"/>
    </source>
</evidence>
<dbReference type="EMBL" id="BAABRI010000012">
    <property type="protein sequence ID" value="GAA5483184.1"/>
    <property type="molecule type" value="Genomic_DNA"/>
</dbReference>
<comment type="caution">
    <text evidence="3">The sequence shown here is derived from an EMBL/GenBank/DDBJ whole genome shotgun (WGS) entry which is preliminary data.</text>
</comment>
<dbReference type="PROSITE" id="PS51371">
    <property type="entry name" value="CBS"/>
    <property type="match status" value="1"/>
</dbReference>
<dbReference type="SUPFAM" id="SSF54631">
    <property type="entry name" value="CBS-domain pair"/>
    <property type="match status" value="1"/>
</dbReference>
<evidence type="ECO:0000256" key="1">
    <source>
        <dbReference type="PROSITE-ProRule" id="PRU00703"/>
    </source>
</evidence>
<keyword evidence="1" id="KW-0129">CBS domain</keyword>
<keyword evidence="4" id="KW-1185">Reference proteome</keyword>
<dbReference type="Gene3D" id="3.10.580.10">
    <property type="entry name" value="CBS-domain"/>
    <property type="match status" value="1"/>
</dbReference>
<dbReference type="Pfam" id="PF00571">
    <property type="entry name" value="CBS"/>
    <property type="match status" value="2"/>
</dbReference>
<proteinExistence type="predicted"/>
<evidence type="ECO:0000259" key="2">
    <source>
        <dbReference type="PROSITE" id="PS51371"/>
    </source>
</evidence>